<evidence type="ECO:0000256" key="4">
    <source>
        <dbReference type="ARBA" id="ARBA00022771"/>
    </source>
</evidence>
<reference evidence="9" key="1">
    <citation type="journal article" date="2020" name="bioRxiv">
        <title>Chromosome-level reference genome of the European wasp spider Argiope bruennichi: a resource for studies on range expansion and evolutionary adaptation.</title>
        <authorList>
            <person name="Sheffer M.M."/>
            <person name="Hoppe A."/>
            <person name="Krehenwinkel H."/>
            <person name="Uhl G."/>
            <person name="Kuss A.W."/>
            <person name="Jensen L."/>
            <person name="Jensen C."/>
            <person name="Gillespie R.G."/>
            <person name="Hoff K.J."/>
            <person name="Prost S."/>
        </authorList>
    </citation>
    <scope>NUCLEOTIDE SEQUENCE</scope>
</reference>
<evidence type="ECO:0000256" key="6">
    <source>
        <dbReference type="ARBA" id="ARBA00023242"/>
    </source>
</evidence>
<name>A0A8T0E7C8_ARGBR</name>
<dbReference type="GO" id="GO:0010468">
    <property type="term" value="P:regulation of gene expression"/>
    <property type="evidence" value="ECO:0007669"/>
    <property type="project" value="TreeGrafter"/>
</dbReference>
<dbReference type="SUPFAM" id="SSF57667">
    <property type="entry name" value="beta-beta-alpha zinc fingers"/>
    <property type="match status" value="2"/>
</dbReference>
<dbReference type="PROSITE" id="PS00028">
    <property type="entry name" value="ZINC_FINGER_C2H2_1"/>
    <property type="match status" value="3"/>
</dbReference>
<dbReference type="PANTHER" id="PTHR16515:SF49">
    <property type="entry name" value="GASTRULA ZINC FINGER PROTEIN XLCGF49.1-LIKE-RELATED"/>
    <property type="match status" value="1"/>
</dbReference>
<keyword evidence="5" id="KW-0862">Zinc</keyword>
<dbReference type="Gene3D" id="3.30.160.60">
    <property type="entry name" value="Classic Zinc Finger"/>
    <property type="match status" value="3"/>
</dbReference>
<dbReference type="SMART" id="SM00355">
    <property type="entry name" value="ZnF_C2H2"/>
    <property type="match status" value="3"/>
</dbReference>
<evidence type="ECO:0000259" key="8">
    <source>
        <dbReference type="PROSITE" id="PS50157"/>
    </source>
</evidence>
<dbReference type="GO" id="GO:0008270">
    <property type="term" value="F:zinc ion binding"/>
    <property type="evidence" value="ECO:0007669"/>
    <property type="project" value="UniProtKB-KW"/>
</dbReference>
<evidence type="ECO:0000256" key="5">
    <source>
        <dbReference type="ARBA" id="ARBA00022833"/>
    </source>
</evidence>
<evidence type="ECO:0000313" key="9">
    <source>
        <dbReference type="EMBL" id="KAF8767278.1"/>
    </source>
</evidence>
<evidence type="ECO:0000256" key="7">
    <source>
        <dbReference type="PROSITE-ProRule" id="PRU00042"/>
    </source>
</evidence>
<comment type="caution">
    <text evidence="9">The sequence shown here is derived from an EMBL/GenBank/DDBJ whole genome shotgun (WGS) entry which is preliminary data.</text>
</comment>
<organism evidence="9 10">
    <name type="scientific">Argiope bruennichi</name>
    <name type="common">Wasp spider</name>
    <name type="synonym">Aranea bruennichi</name>
    <dbReference type="NCBI Taxonomy" id="94029"/>
    <lineage>
        <taxon>Eukaryota</taxon>
        <taxon>Metazoa</taxon>
        <taxon>Ecdysozoa</taxon>
        <taxon>Arthropoda</taxon>
        <taxon>Chelicerata</taxon>
        <taxon>Arachnida</taxon>
        <taxon>Araneae</taxon>
        <taxon>Araneomorphae</taxon>
        <taxon>Entelegynae</taxon>
        <taxon>Araneoidea</taxon>
        <taxon>Araneidae</taxon>
        <taxon>Argiope</taxon>
    </lineage>
</organism>
<keyword evidence="4 7" id="KW-0863">Zinc-finger</keyword>
<keyword evidence="2" id="KW-0479">Metal-binding</keyword>
<dbReference type="EMBL" id="JABXBU010002230">
    <property type="protein sequence ID" value="KAF8767278.1"/>
    <property type="molecule type" value="Genomic_DNA"/>
</dbReference>
<dbReference type="PROSITE" id="PS50157">
    <property type="entry name" value="ZINC_FINGER_C2H2_2"/>
    <property type="match status" value="3"/>
</dbReference>
<dbReference type="InterPro" id="IPR036236">
    <property type="entry name" value="Znf_C2H2_sf"/>
</dbReference>
<proteinExistence type="predicted"/>
<dbReference type="InterPro" id="IPR013087">
    <property type="entry name" value="Znf_C2H2_type"/>
</dbReference>
<keyword evidence="10" id="KW-1185">Reference proteome</keyword>
<feature type="domain" description="C2H2-type" evidence="8">
    <location>
        <begin position="92"/>
        <end position="119"/>
    </location>
</feature>
<dbReference type="Proteomes" id="UP000807504">
    <property type="component" value="Unassembled WGS sequence"/>
</dbReference>
<protein>
    <submittedName>
        <fullName evidence="9">Zinc finger and BTB domain-containing protein like</fullName>
    </submittedName>
</protein>
<dbReference type="AlphaFoldDB" id="A0A8T0E7C8"/>
<dbReference type="GO" id="GO:0005634">
    <property type="term" value="C:nucleus"/>
    <property type="evidence" value="ECO:0007669"/>
    <property type="project" value="UniProtKB-SubCell"/>
</dbReference>
<evidence type="ECO:0000256" key="1">
    <source>
        <dbReference type="ARBA" id="ARBA00004123"/>
    </source>
</evidence>
<dbReference type="Pfam" id="PF00096">
    <property type="entry name" value="zf-C2H2"/>
    <property type="match status" value="2"/>
</dbReference>
<comment type="subcellular location">
    <subcellularLocation>
        <location evidence="1">Nucleus</location>
    </subcellularLocation>
</comment>
<evidence type="ECO:0000256" key="3">
    <source>
        <dbReference type="ARBA" id="ARBA00022737"/>
    </source>
</evidence>
<evidence type="ECO:0000256" key="2">
    <source>
        <dbReference type="ARBA" id="ARBA00022723"/>
    </source>
</evidence>
<dbReference type="InterPro" id="IPR050331">
    <property type="entry name" value="Zinc_finger"/>
</dbReference>
<feature type="domain" description="C2H2-type" evidence="8">
    <location>
        <begin position="154"/>
        <end position="178"/>
    </location>
</feature>
<dbReference type="PANTHER" id="PTHR16515">
    <property type="entry name" value="PR DOMAIN ZINC FINGER PROTEIN"/>
    <property type="match status" value="1"/>
</dbReference>
<accession>A0A8T0E7C8</accession>
<gene>
    <name evidence="9" type="ORF">HNY73_020262</name>
</gene>
<sequence>MNRQKLDIRSRDSRQPATFKKNLKKLKRFKILTLRISSAKLLVSEEFLCLVKMPSLTLDFDFLSVKYFASVNAIYVLPHMMRPGEKDSSRRPMCPVCRKYFYDVTTLRRHMEIHDSQRQKYVCKFLFYDVEEASSIMHMRIGKRAQFEVDSKKPYCYACNRQFSRAKSLRRHHQVVHALFPKVFACKWCPRSYNRKDNLKQHVNLCHLDMLKENS</sequence>
<evidence type="ECO:0000313" key="10">
    <source>
        <dbReference type="Proteomes" id="UP000807504"/>
    </source>
</evidence>
<keyword evidence="6" id="KW-0539">Nucleus</keyword>
<reference evidence="9" key="2">
    <citation type="submission" date="2020-06" db="EMBL/GenBank/DDBJ databases">
        <authorList>
            <person name="Sheffer M."/>
        </authorList>
    </citation>
    <scope>NUCLEOTIDE SEQUENCE</scope>
</reference>
<feature type="domain" description="C2H2-type" evidence="8">
    <location>
        <begin position="184"/>
        <end position="207"/>
    </location>
</feature>
<keyword evidence="3" id="KW-0677">Repeat</keyword>